<reference evidence="2 5" key="2">
    <citation type="submission" date="2020-12" db="EMBL/GenBank/DDBJ databases">
        <title>FDA dAtabase for Regulatory Grade micrObial Sequences (FDA-ARGOS): Supporting development and validation of Infectious Disease Dx tests.</title>
        <authorList>
            <person name="Sproer C."/>
            <person name="Gronow S."/>
            <person name="Severitt S."/>
            <person name="Schroder I."/>
            <person name="Tallon L."/>
            <person name="Sadzewicz L."/>
            <person name="Zhao X."/>
            <person name="Boylan J."/>
            <person name="Ott S."/>
            <person name="Bowen H."/>
            <person name="Vavikolanu K."/>
            <person name="Mehta A."/>
            <person name="Aluvathingal J."/>
            <person name="Nadendla S."/>
            <person name="Lowell S."/>
            <person name="Myers T."/>
            <person name="Yan Y."/>
            <person name="Sichtig H."/>
        </authorList>
    </citation>
    <scope>NUCLEOTIDE SEQUENCE [LARGE SCALE GENOMIC DNA]</scope>
    <source>
        <strain evidence="2 5">FDAARGOS_907</strain>
    </source>
</reference>
<feature type="transmembrane region" description="Helical" evidence="1">
    <location>
        <begin position="7"/>
        <end position="26"/>
    </location>
</feature>
<organism evidence="3 4">
    <name type="scientific">Serratia plymuthica</name>
    <dbReference type="NCBI Taxonomy" id="82996"/>
    <lineage>
        <taxon>Bacteria</taxon>
        <taxon>Pseudomonadati</taxon>
        <taxon>Pseudomonadota</taxon>
        <taxon>Gammaproteobacteria</taxon>
        <taxon>Enterobacterales</taxon>
        <taxon>Yersiniaceae</taxon>
        <taxon>Serratia</taxon>
    </lineage>
</organism>
<dbReference type="RefSeq" id="WP_063197502.1">
    <property type="nucleotide sequence ID" value="NZ_CAMITG010000004.1"/>
</dbReference>
<keyword evidence="5" id="KW-1185">Reference proteome</keyword>
<dbReference type="EMBL" id="LS483469">
    <property type="protein sequence ID" value="SQI44740.1"/>
    <property type="molecule type" value="Genomic_DNA"/>
</dbReference>
<dbReference type="AlphaFoldDB" id="A0A2X4VHA2"/>
<reference evidence="3 4" key="1">
    <citation type="submission" date="2018-06" db="EMBL/GenBank/DDBJ databases">
        <authorList>
            <consortium name="Pathogen Informatics"/>
            <person name="Doyle S."/>
        </authorList>
    </citation>
    <scope>NUCLEOTIDE SEQUENCE [LARGE SCALE GENOMIC DNA]</scope>
    <source>
        <strain evidence="3 4">NCTC12961</strain>
    </source>
</reference>
<sequence length="140" mass="16261">MRKSLKVLSGVIIVVVVALTYVWPYIVMEFAGSAHYTEQDRREYDFYTPDILREMPRISSHYDFDFANITGPASLVYAVRYYDTDDSSKVEDYLNLMGYKKQGTCHIEAVCWRRRDPHEIVTVSTLESPKAILVSVIYNF</sequence>
<evidence type="ECO:0000313" key="2">
    <source>
        <dbReference type="EMBL" id="QPS19472.1"/>
    </source>
</evidence>
<keyword evidence="1" id="KW-0812">Transmembrane</keyword>
<evidence type="ECO:0000313" key="5">
    <source>
        <dbReference type="Proteomes" id="UP000594967"/>
    </source>
</evidence>
<gene>
    <name evidence="2" type="ORF">I6G64_18065</name>
    <name evidence="3" type="ORF">NCTC12961_04619</name>
</gene>
<evidence type="ECO:0000313" key="3">
    <source>
        <dbReference type="EMBL" id="SQI44740.1"/>
    </source>
</evidence>
<protein>
    <submittedName>
        <fullName evidence="3">Uncharacterized protein</fullName>
    </submittedName>
</protein>
<accession>A0A2X4VHA2</accession>
<keyword evidence="1" id="KW-1133">Transmembrane helix</keyword>
<dbReference type="Proteomes" id="UP000248897">
    <property type="component" value="Chromosome 1"/>
</dbReference>
<dbReference type="EMBL" id="CP065673">
    <property type="protein sequence ID" value="QPS19472.1"/>
    <property type="molecule type" value="Genomic_DNA"/>
</dbReference>
<evidence type="ECO:0000313" key="4">
    <source>
        <dbReference type="Proteomes" id="UP000248897"/>
    </source>
</evidence>
<name>A0A2X4VHA2_SERPL</name>
<proteinExistence type="predicted"/>
<dbReference type="Proteomes" id="UP000594967">
    <property type="component" value="Chromosome"/>
</dbReference>
<evidence type="ECO:0000256" key="1">
    <source>
        <dbReference type="SAM" id="Phobius"/>
    </source>
</evidence>
<keyword evidence="1" id="KW-0472">Membrane</keyword>